<name>A0A2H3JNA4_WOLCO</name>
<dbReference type="EMBL" id="KB468053">
    <property type="protein sequence ID" value="PCH40289.1"/>
    <property type="molecule type" value="Genomic_DNA"/>
</dbReference>
<evidence type="ECO:0000259" key="1">
    <source>
        <dbReference type="PROSITE" id="PS50097"/>
    </source>
</evidence>
<accession>A0A2H3JNA4</accession>
<dbReference type="OMA" id="LAYHALM"/>
<dbReference type="Pfam" id="PF00651">
    <property type="entry name" value="BTB"/>
    <property type="match status" value="1"/>
</dbReference>
<evidence type="ECO:0000313" key="2">
    <source>
        <dbReference type="EMBL" id="PCH40289.1"/>
    </source>
</evidence>
<sequence>MAHEHLRPDSPLMTMANSFLHDEMLKLSIPGPSRDPVYYISDGNTVLMVDNTLFKVHRSILMKDKSAFETMFQLTAETESARSDCSMTVPEGESDDNPIRLQGDTAEEFRSLLWALYALPHELMLATTAEANSTQLVNLARMAHKYQFRSIETWVLGALHIFYSRAGAFDAVAPAPPMLPHSNASYEAPSLVQLTELAALCERPELLDLMIARWKKQIGEGKDLALAISIGERLNLRPILGLAYHAMMLKGRAFWDTEPALTREHRVRLISGYYNLTKMWEALPAQPPPLSHNQRCTGQQRCTRAFGQLWKAVLEQAPQVIPGMQKEDVLTKFMLVESVMKAIIESQPQASVDHLPHCKESALAVTTMKAREFKETLADYFSDEF</sequence>
<dbReference type="AlphaFoldDB" id="A0A2H3JNA4"/>
<dbReference type="Proteomes" id="UP000218811">
    <property type="component" value="Unassembled WGS sequence"/>
</dbReference>
<gene>
    <name evidence="2" type="ORF">WOLCODRAFT_136764</name>
</gene>
<proteinExistence type="predicted"/>
<dbReference type="Gene3D" id="3.30.710.10">
    <property type="entry name" value="Potassium Channel Kv1.1, Chain A"/>
    <property type="match status" value="1"/>
</dbReference>
<dbReference type="SUPFAM" id="SSF54695">
    <property type="entry name" value="POZ domain"/>
    <property type="match status" value="1"/>
</dbReference>
<dbReference type="InterPro" id="IPR000210">
    <property type="entry name" value="BTB/POZ_dom"/>
</dbReference>
<reference evidence="2 3" key="1">
    <citation type="journal article" date="2012" name="Science">
        <title>The Paleozoic origin of enzymatic lignin decomposition reconstructed from 31 fungal genomes.</title>
        <authorList>
            <person name="Floudas D."/>
            <person name="Binder M."/>
            <person name="Riley R."/>
            <person name="Barry K."/>
            <person name="Blanchette R.A."/>
            <person name="Henrissat B."/>
            <person name="Martinez A.T."/>
            <person name="Otillar R."/>
            <person name="Spatafora J.W."/>
            <person name="Yadav J.S."/>
            <person name="Aerts A."/>
            <person name="Benoit I."/>
            <person name="Boyd A."/>
            <person name="Carlson A."/>
            <person name="Copeland A."/>
            <person name="Coutinho P.M."/>
            <person name="de Vries R.P."/>
            <person name="Ferreira P."/>
            <person name="Findley K."/>
            <person name="Foster B."/>
            <person name="Gaskell J."/>
            <person name="Glotzer D."/>
            <person name="Gorecki P."/>
            <person name="Heitman J."/>
            <person name="Hesse C."/>
            <person name="Hori C."/>
            <person name="Igarashi K."/>
            <person name="Jurgens J.A."/>
            <person name="Kallen N."/>
            <person name="Kersten P."/>
            <person name="Kohler A."/>
            <person name="Kuees U."/>
            <person name="Kumar T.K.A."/>
            <person name="Kuo A."/>
            <person name="LaButti K."/>
            <person name="Larrondo L.F."/>
            <person name="Lindquist E."/>
            <person name="Ling A."/>
            <person name="Lombard V."/>
            <person name="Lucas S."/>
            <person name="Lundell T."/>
            <person name="Martin R."/>
            <person name="McLaughlin D.J."/>
            <person name="Morgenstern I."/>
            <person name="Morin E."/>
            <person name="Murat C."/>
            <person name="Nagy L.G."/>
            <person name="Nolan M."/>
            <person name="Ohm R.A."/>
            <person name="Patyshakuliyeva A."/>
            <person name="Rokas A."/>
            <person name="Ruiz-Duenas F.J."/>
            <person name="Sabat G."/>
            <person name="Salamov A."/>
            <person name="Samejima M."/>
            <person name="Schmutz J."/>
            <person name="Slot J.C."/>
            <person name="St John F."/>
            <person name="Stenlid J."/>
            <person name="Sun H."/>
            <person name="Sun S."/>
            <person name="Syed K."/>
            <person name="Tsang A."/>
            <person name="Wiebenga A."/>
            <person name="Young D."/>
            <person name="Pisabarro A."/>
            <person name="Eastwood D.C."/>
            <person name="Martin F."/>
            <person name="Cullen D."/>
            <person name="Grigoriev I.V."/>
            <person name="Hibbett D.S."/>
        </authorList>
    </citation>
    <scope>NUCLEOTIDE SEQUENCE [LARGE SCALE GENOMIC DNA]</scope>
    <source>
        <strain evidence="2 3">MD-104</strain>
    </source>
</reference>
<dbReference type="STRING" id="742152.A0A2H3JNA4"/>
<dbReference type="InterPro" id="IPR011333">
    <property type="entry name" value="SKP1/BTB/POZ_sf"/>
</dbReference>
<keyword evidence="3" id="KW-1185">Reference proteome</keyword>
<protein>
    <recommendedName>
        <fullName evidence="1">BTB domain-containing protein</fullName>
    </recommendedName>
</protein>
<dbReference type="PROSITE" id="PS50097">
    <property type="entry name" value="BTB"/>
    <property type="match status" value="1"/>
</dbReference>
<organism evidence="2 3">
    <name type="scientific">Wolfiporia cocos (strain MD-104)</name>
    <name type="common">Brown rot fungus</name>
    <dbReference type="NCBI Taxonomy" id="742152"/>
    <lineage>
        <taxon>Eukaryota</taxon>
        <taxon>Fungi</taxon>
        <taxon>Dikarya</taxon>
        <taxon>Basidiomycota</taxon>
        <taxon>Agaricomycotina</taxon>
        <taxon>Agaricomycetes</taxon>
        <taxon>Polyporales</taxon>
        <taxon>Phaeolaceae</taxon>
        <taxon>Wolfiporia</taxon>
    </lineage>
</organism>
<feature type="domain" description="BTB" evidence="1">
    <location>
        <begin position="43"/>
        <end position="117"/>
    </location>
</feature>
<evidence type="ECO:0000313" key="3">
    <source>
        <dbReference type="Proteomes" id="UP000218811"/>
    </source>
</evidence>
<dbReference type="OrthoDB" id="3238373at2759"/>